<dbReference type="InterPro" id="IPR051453">
    <property type="entry name" value="MBL_Glyoxalase_II"/>
</dbReference>
<protein>
    <submittedName>
        <fullName evidence="6">MBL fold metallo-hydrolase</fullName>
    </submittedName>
</protein>
<dbReference type="Proteomes" id="UP000783588">
    <property type="component" value="Unassembled WGS sequence"/>
</dbReference>
<evidence type="ECO:0000256" key="4">
    <source>
        <dbReference type="ARBA" id="ARBA00022833"/>
    </source>
</evidence>
<keyword evidence="7" id="KW-1185">Reference proteome</keyword>
<keyword evidence="2" id="KW-0479">Metal-binding</keyword>
<accession>A0ABS6EP93</accession>
<sequence length="216" mass="23979">MQIKQFVVGDVATNCYLVWDEKSHEGAIVDPGDCAEQLIQTIQEDHVQLKYILLTHAHFDHILAVGAIQRATGAQVVVSKKDEYLLDANAALSPFGAYGRQLMRRFDFPGADIWAEEGTSVTFGGMTATYYSTPGHTPGSCVIRLDDAVLFTGDTLFRENCGRTDLPGGNWNDMLRSLKKLHDMPGDYRVLPGHEGLSTLEHERQHNPYMAEAVNQ</sequence>
<dbReference type="InterPro" id="IPR001279">
    <property type="entry name" value="Metallo-B-lactamas"/>
</dbReference>
<organism evidence="6 7">
    <name type="scientific">Butyricicoccus intestinisimiae</name>
    <dbReference type="NCBI Taxonomy" id="2841509"/>
    <lineage>
        <taxon>Bacteria</taxon>
        <taxon>Bacillati</taxon>
        <taxon>Bacillota</taxon>
        <taxon>Clostridia</taxon>
        <taxon>Eubacteriales</taxon>
        <taxon>Butyricicoccaceae</taxon>
        <taxon>Butyricicoccus</taxon>
    </lineage>
</organism>
<evidence type="ECO:0000256" key="2">
    <source>
        <dbReference type="ARBA" id="ARBA00022723"/>
    </source>
</evidence>
<feature type="domain" description="Metallo-beta-lactamase" evidence="5">
    <location>
        <begin position="12"/>
        <end position="194"/>
    </location>
</feature>
<comment type="caution">
    <text evidence="6">The sequence shown here is derived from an EMBL/GenBank/DDBJ whole genome shotgun (WGS) entry which is preliminary data.</text>
</comment>
<evidence type="ECO:0000256" key="1">
    <source>
        <dbReference type="ARBA" id="ARBA00001947"/>
    </source>
</evidence>
<keyword evidence="4" id="KW-0862">Zinc</keyword>
<dbReference type="PANTHER" id="PTHR46233:SF3">
    <property type="entry name" value="HYDROXYACYLGLUTATHIONE HYDROLASE GLOC"/>
    <property type="match status" value="1"/>
</dbReference>
<dbReference type="Pfam" id="PF00753">
    <property type="entry name" value="Lactamase_B"/>
    <property type="match status" value="1"/>
</dbReference>
<dbReference type="RefSeq" id="WP_216469089.1">
    <property type="nucleotide sequence ID" value="NZ_JAHLQI010000001.1"/>
</dbReference>
<name>A0ABS6EP93_9FIRM</name>
<reference evidence="6 7" key="1">
    <citation type="submission" date="2021-06" db="EMBL/GenBank/DDBJ databases">
        <authorList>
            <person name="Sun Q."/>
            <person name="Li D."/>
        </authorList>
    </citation>
    <scope>NUCLEOTIDE SEQUENCE [LARGE SCALE GENOMIC DNA]</scope>
    <source>
        <strain evidence="6 7">MSJd-7</strain>
    </source>
</reference>
<evidence type="ECO:0000259" key="5">
    <source>
        <dbReference type="SMART" id="SM00849"/>
    </source>
</evidence>
<proteinExistence type="predicted"/>
<dbReference type="PANTHER" id="PTHR46233">
    <property type="entry name" value="HYDROXYACYLGLUTATHIONE HYDROLASE GLOC"/>
    <property type="match status" value="1"/>
</dbReference>
<gene>
    <name evidence="6" type="ORF">KQI75_02440</name>
</gene>
<keyword evidence="3" id="KW-0378">Hydrolase</keyword>
<evidence type="ECO:0000313" key="6">
    <source>
        <dbReference type="EMBL" id="MBU5489496.1"/>
    </source>
</evidence>
<comment type="cofactor">
    <cofactor evidence="1">
        <name>Zn(2+)</name>
        <dbReference type="ChEBI" id="CHEBI:29105"/>
    </cofactor>
</comment>
<dbReference type="CDD" id="cd06262">
    <property type="entry name" value="metallo-hydrolase-like_MBL-fold"/>
    <property type="match status" value="1"/>
</dbReference>
<dbReference type="SMART" id="SM00849">
    <property type="entry name" value="Lactamase_B"/>
    <property type="match status" value="1"/>
</dbReference>
<evidence type="ECO:0000313" key="7">
    <source>
        <dbReference type="Proteomes" id="UP000783588"/>
    </source>
</evidence>
<dbReference type="EMBL" id="JAHLQI010000001">
    <property type="protein sequence ID" value="MBU5489496.1"/>
    <property type="molecule type" value="Genomic_DNA"/>
</dbReference>
<evidence type="ECO:0000256" key="3">
    <source>
        <dbReference type="ARBA" id="ARBA00022801"/>
    </source>
</evidence>